<keyword evidence="1" id="KW-0472">Membrane</keyword>
<keyword evidence="3" id="KW-1185">Reference proteome</keyword>
<organism evidence="2 3">
    <name type="scientific">Mangrovibacter phragmitis</name>
    <dbReference type="NCBI Taxonomy" id="1691903"/>
    <lineage>
        <taxon>Bacteria</taxon>
        <taxon>Pseudomonadati</taxon>
        <taxon>Pseudomonadota</taxon>
        <taxon>Gammaproteobacteria</taxon>
        <taxon>Enterobacterales</taxon>
        <taxon>Enterobacteriaceae</taxon>
        <taxon>Mangrovibacter</taxon>
    </lineage>
</organism>
<dbReference type="EMBL" id="LYRP01000001">
    <property type="protein sequence ID" value="OAT78662.1"/>
    <property type="molecule type" value="Genomic_DNA"/>
</dbReference>
<evidence type="ECO:0000256" key="1">
    <source>
        <dbReference type="SAM" id="Phobius"/>
    </source>
</evidence>
<comment type="caution">
    <text evidence="2">The sequence shown here is derived from an EMBL/GenBank/DDBJ whole genome shotgun (WGS) entry which is preliminary data.</text>
</comment>
<accession>A0A1B7L8I5</accession>
<sequence length="61" mass="6995">MARLPQGEYYLGKLYPSGDCDYASWRACAYTGRLIVCLFFIMFSFSAPHQIYLLQTACKKS</sequence>
<evidence type="ECO:0000313" key="2">
    <source>
        <dbReference type="EMBL" id="OAT78662.1"/>
    </source>
</evidence>
<proteinExistence type="predicted"/>
<protein>
    <submittedName>
        <fullName evidence="2">Uncharacterized protein</fullName>
    </submittedName>
</protein>
<dbReference type="AlphaFoldDB" id="A0A1B7L8I5"/>
<evidence type="ECO:0000313" key="3">
    <source>
        <dbReference type="Proteomes" id="UP000078225"/>
    </source>
</evidence>
<keyword evidence="1" id="KW-1133">Transmembrane helix</keyword>
<keyword evidence="1" id="KW-0812">Transmembrane</keyword>
<feature type="transmembrane region" description="Helical" evidence="1">
    <location>
        <begin position="23"/>
        <end position="45"/>
    </location>
</feature>
<name>A0A1B7L8I5_9ENTR</name>
<reference evidence="3" key="1">
    <citation type="submission" date="2016-05" db="EMBL/GenBank/DDBJ databases">
        <authorList>
            <person name="Behera P."/>
            <person name="Vaishampayan P."/>
            <person name="Singh N."/>
            <person name="Raina V."/>
            <person name="Suar M."/>
            <person name="Pattnaik A."/>
            <person name="Rastogi G."/>
        </authorList>
    </citation>
    <scope>NUCLEOTIDE SEQUENCE [LARGE SCALE GENOMIC DNA]</scope>
    <source>
        <strain evidence="3">MP23</strain>
    </source>
</reference>
<dbReference type="Proteomes" id="UP000078225">
    <property type="component" value="Unassembled WGS sequence"/>
</dbReference>
<gene>
    <name evidence="2" type="ORF">A9B99_02775</name>
</gene>